<evidence type="ECO:0000256" key="1">
    <source>
        <dbReference type="SAM" id="MobiDB-lite"/>
    </source>
</evidence>
<feature type="compositionally biased region" description="Basic and acidic residues" evidence="1">
    <location>
        <begin position="303"/>
        <end position="434"/>
    </location>
</feature>
<dbReference type="HOGENOM" id="CLU_410706_0_0_1"/>
<dbReference type="InterPro" id="IPR053328">
    <property type="entry name" value="Uro-adherence_factor_A"/>
</dbReference>
<evidence type="ECO:0000259" key="2">
    <source>
        <dbReference type="Pfam" id="PF03108"/>
    </source>
</evidence>
<sequence>MGVRPIWGYVELPRVAKEIPVENCFGISISNSDRSRYVVKCRGAAEGCKWGVRATKINNSEAFSIRTYMKMHSCPHATSSTGVKRKVTPRCVAAIVHKDYLGLYETPTAKTLVDRNASLVKAVAEVYLMSKHGYCIWHLSHNVKVHVRQGRDEVAQQFRKIACLYSEAEFENHYEDYRERYPSCARYLDKSVDVKNWAKCHFPGARKDAAAGPSSRKLVPLVENKIHDRVRKGSRVQVTPLNTFQLEYSVIGADGKTYLVDLQNKTVWALAYRRTVYPVPHISDWMVPKEVADKCPLPPEALKEQKDHKEDKGLKDHKALKEQKDHKEHKGLKEQKDHKEHKGLKEQKDHKEHKGLKEQKDHKEHKGLKEQKDHKEHKGLKEQKDHKEHKGLKEQKDHKEHKGLKEQKDHKEHKGLKEQKDHKEHKGLKEQKDHKEHKRLKEHKGLKEQKDHKEHNELKDHKALKEQKDHKGLKEHKGLWEPKFALLNLMKGCLRTPFEDQAERSSRVNQEIKLLVHVRLKNSGLPFSRQVIGAVVTQLFWLCMKVVLSFITKDVVAKGLDHDTFVLSIREIKPKKLDTEPVRSQLRGAVAAGVVLSALLRTAILYFVIPDIVLSKRFVAESCKRTPFEDQAERSLKVNQEIELLVHVRLVIGCQSWKQSMSRIMLQTF</sequence>
<feature type="compositionally biased region" description="Basic and acidic residues" evidence="1">
    <location>
        <begin position="443"/>
        <end position="458"/>
    </location>
</feature>
<evidence type="ECO:0000313" key="3">
    <source>
        <dbReference type="EnsemblPlants" id="Bo01380s010.1"/>
    </source>
</evidence>
<dbReference type="PANTHER" id="PTHR34592:SF4">
    <property type="entry name" value="CHROMOSOME UNDETERMINED SCAFFOLD_31, WHOLE GENOME SHOTGUN SEQUENCE"/>
    <property type="match status" value="1"/>
</dbReference>
<name>A0A0D2ZUU2_BRAOL</name>
<dbReference type="Pfam" id="PF03108">
    <property type="entry name" value="DBD_Tnp_Mut"/>
    <property type="match status" value="1"/>
</dbReference>
<keyword evidence="4" id="KW-1185">Reference proteome</keyword>
<accession>A0A0D2ZUU2</accession>
<proteinExistence type="predicted"/>
<dbReference type="InterPro" id="IPR004332">
    <property type="entry name" value="Transposase_MuDR"/>
</dbReference>
<dbReference type="Gramene" id="Bo01380s010.1">
    <property type="protein sequence ID" value="Bo01380s010.1"/>
    <property type="gene ID" value="Bo01380s010"/>
</dbReference>
<dbReference type="AlphaFoldDB" id="A0A0D2ZUU2"/>
<dbReference type="eggNOG" id="ENOG502QSSK">
    <property type="taxonomic scope" value="Eukaryota"/>
</dbReference>
<reference evidence="3" key="1">
    <citation type="journal article" date="2014" name="Genome Biol.">
        <title>Transcriptome and methylome profiling reveals relics of genome dominance in the mesopolyploid Brassica oleracea.</title>
        <authorList>
            <person name="Parkin I.A."/>
            <person name="Koh C."/>
            <person name="Tang H."/>
            <person name="Robinson S.J."/>
            <person name="Kagale S."/>
            <person name="Clarke W.E."/>
            <person name="Town C.D."/>
            <person name="Nixon J."/>
            <person name="Krishnakumar V."/>
            <person name="Bidwell S.L."/>
            <person name="Denoeud F."/>
            <person name="Belcram H."/>
            <person name="Links M.G."/>
            <person name="Just J."/>
            <person name="Clarke C."/>
            <person name="Bender T."/>
            <person name="Huebert T."/>
            <person name="Mason A.S."/>
            <person name="Pires J.C."/>
            <person name="Barker G."/>
            <person name="Moore J."/>
            <person name="Walley P.G."/>
            <person name="Manoli S."/>
            <person name="Batley J."/>
            <person name="Edwards D."/>
            <person name="Nelson M.N."/>
            <person name="Wang X."/>
            <person name="Paterson A.H."/>
            <person name="King G."/>
            <person name="Bancroft I."/>
            <person name="Chalhoub B."/>
            <person name="Sharpe A.G."/>
        </authorList>
    </citation>
    <scope>NUCLEOTIDE SEQUENCE [LARGE SCALE GENOMIC DNA]</scope>
    <source>
        <strain evidence="3">cv. TO1000</strain>
    </source>
</reference>
<organism evidence="3 4">
    <name type="scientific">Brassica oleracea var. oleracea</name>
    <dbReference type="NCBI Taxonomy" id="109376"/>
    <lineage>
        <taxon>Eukaryota</taxon>
        <taxon>Viridiplantae</taxon>
        <taxon>Streptophyta</taxon>
        <taxon>Embryophyta</taxon>
        <taxon>Tracheophyta</taxon>
        <taxon>Spermatophyta</taxon>
        <taxon>Magnoliopsida</taxon>
        <taxon>eudicotyledons</taxon>
        <taxon>Gunneridae</taxon>
        <taxon>Pentapetalae</taxon>
        <taxon>rosids</taxon>
        <taxon>malvids</taxon>
        <taxon>Brassicales</taxon>
        <taxon>Brassicaceae</taxon>
        <taxon>Brassiceae</taxon>
        <taxon>Brassica</taxon>
    </lineage>
</organism>
<protein>
    <recommendedName>
        <fullName evidence="2">Transposase MuDR plant domain-containing protein</fullName>
    </recommendedName>
</protein>
<dbReference type="EnsemblPlants" id="Bo01380s010.1">
    <property type="protein sequence ID" value="Bo01380s010.1"/>
    <property type="gene ID" value="Bo01380s010"/>
</dbReference>
<feature type="domain" description="Transposase MuDR plant" evidence="2">
    <location>
        <begin position="21"/>
        <end position="65"/>
    </location>
</feature>
<reference evidence="3" key="2">
    <citation type="submission" date="2015-06" db="UniProtKB">
        <authorList>
            <consortium name="EnsemblPlants"/>
        </authorList>
    </citation>
    <scope>IDENTIFICATION</scope>
</reference>
<evidence type="ECO:0000313" key="4">
    <source>
        <dbReference type="Proteomes" id="UP000032141"/>
    </source>
</evidence>
<dbReference type="PANTHER" id="PTHR34592">
    <property type="entry name" value="EXPRESSED PROTEIN"/>
    <property type="match status" value="1"/>
</dbReference>
<feature type="region of interest" description="Disordered" evidence="1">
    <location>
        <begin position="303"/>
        <end position="458"/>
    </location>
</feature>
<dbReference type="Proteomes" id="UP000032141">
    <property type="component" value="Unassembled WGS sequence"/>
</dbReference>